<keyword evidence="2" id="KW-1185">Reference proteome</keyword>
<sequence>MRAGWLWWIQGLRATHPLRKASSTEWVKADEVDVVVAGDGVKRMRQSNAGTLLMEPEAKGAQTILPLRSLVSDLVWTRKNVFYWRQTERRFGDGFRATASAPLATDELHGEMAKIITDLPTTEQQAWELMQQLGLNRRMRKRLMSKDWVVKLCSNRRSPSDKIFQAVENDGTAVLDIDTQRLPQLDLLAAAPV</sequence>
<organism evidence="1 2">
    <name type="scientific">Symbiodinium microadriaticum</name>
    <name type="common">Dinoflagellate</name>
    <name type="synonym">Zooxanthella microadriatica</name>
    <dbReference type="NCBI Taxonomy" id="2951"/>
    <lineage>
        <taxon>Eukaryota</taxon>
        <taxon>Sar</taxon>
        <taxon>Alveolata</taxon>
        <taxon>Dinophyceae</taxon>
        <taxon>Suessiales</taxon>
        <taxon>Symbiodiniaceae</taxon>
        <taxon>Symbiodinium</taxon>
    </lineage>
</organism>
<dbReference type="OrthoDB" id="10399651at2759"/>
<proteinExistence type="predicted"/>
<name>A0A1Q9C6Y1_SYMMI</name>
<comment type="caution">
    <text evidence="1">The sequence shown here is derived from an EMBL/GenBank/DDBJ whole genome shotgun (WGS) entry which is preliminary data.</text>
</comment>
<evidence type="ECO:0000313" key="2">
    <source>
        <dbReference type="Proteomes" id="UP000186817"/>
    </source>
</evidence>
<dbReference type="EMBL" id="LSRX01001580">
    <property type="protein sequence ID" value="OLP78676.1"/>
    <property type="molecule type" value="Genomic_DNA"/>
</dbReference>
<accession>A0A1Q9C6Y1</accession>
<dbReference type="Proteomes" id="UP000186817">
    <property type="component" value="Unassembled WGS sequence"/>
</dbReference>
<dbReference type="AlphaFoldDB" id="A0A1Q9C6Y1"/>
<protein>
    <submittedName>
        <fullName evidence="1">Uncharacterized protein</fullName>
    </submittedName>
</protein>
<gene>
    <name evidence="1" type="ORF">AK812_SmicGene41129</name>
</gene>
<evidence type="ECO:0000313" key="1">
    <source>
        <dbReference type="EMBL" id="OLP78676.1"/>
    </source>
</evidence>
<reference evidence="1 2" key="1">
    <citation type="submission" date="2016-02" db="EMBL/GenBank/DDBJ databases">
        <title>Genome analysis of coral dinoflagellate symbionts highlights evolutionary adaptations to a symbiotic lifestyle.</title>
        <authorList>
            <person name="Aranda M."/>
            <person name="Li Y."/>
            <person name="Liew Y.J."/>
            <person name="Baumgarten S."/>
            <person name="Simakov O."/>
            <person name="Wilson M."/>
            <person name="Piel J."/>
            <person name="Ashoor H."/>
            <person name="Bougouffa S."/>
            <person name="Bajic V.B."/>
            <person name="Ryu T."/>
            <person name="Ravasi T."/>
            <person name="Bayer T."/>
            <person name="Micklem G."/>
            <person name="Kim H."/>
            <person name="Bhak J."/>
            <person name="Lajeunesse T.C."/>
            <person name="Voolstra C.R."/>
        </authorList>
    </citation>
    <scope>NUCLEOTIDE SEQUENCE [LARGE SCALE GENOMIC DNA]</scope>
    <source>
        <strain evidence="1 2">CCMP2467</strain>
    </source>
</reference>